<keyword evidence="1" id="KW-0472">Membrane</keyword>
<dbReference type="Pfam" id="PF13843">
    <property type="entry name" value="DDE_Tnp_1_7"/>
    <property type="match status" value="1"/>
</dbReference>
<dbReference type="AlphaFoldDB" id="A0AAV8XJ32"/>
<sequence length="183" mass="21308">MTPGYKKSSNKISTKSKRQVGWDDTNKKEIVSFLILLTTGLVPLPKIAAYWSKDDMFNNRFTKVWCLREGRLIFKQYIPNKSHKYDVKIYKLCTMQGYTHNLIVYAGKNDDHNRGVNSHFQSIVLSLVESIDDKEGRVLYADNFYSSIPLVNKMHKAHILYCGTLRINRKGIPKKNYQKNEKI</sequence>
<evidence type="ECO:0000256" key="1">
    <source>
        <dbReference type="SAM" id="Phobius"/>
    </source>
</evidence>
<keyword evidence="1" id="KW-1133">Transmembrane helix</keyword>
<evidence type="ECO:0000259" key="2">
    <source>
        <dbReference type="Pfam" id="PF13843"/>
    </source>
</evidence>
<name>A0AAV8XJ32_9CUCU</name>
<reference evidence="3" key="1">
    <citation type="journal article" date="2023" name="Insect Mol. Biol.">
        <title>Genome sequencing provides insights into the evolution of gene families encoding plant cell wall-degrading enzymes in longhorned beetles.</title>
        <authorList>
            <person name="Shin N.R."/>
            <person name="Okamura Y."/>
            <person name="Kirsch R."/>
            <person name="Pauchet Y."/>
        </authorList>
    </citation>
    <scope>NUCLEOTIDE SEQUENCE</scope>
    <source>
        <strain evidence="3">AMC_N1</strain>
    </source>
</reference>
<dbReference type="InterPro" id="IPR029526">
    <property type="entry name" value="PGBD"/>
</dbReference>
<keyword evidence="4" id="KW-1185">Reference proteome</keyword>
<feature type="transmembrane region" description="Helical" evidence="1">
    <location>
        <begin position="30"/>
        <end position="51"/>
    </location>
</feature>
<evidence type="ECO:0000313" key="4">
    <source>
        <dbReference type="Proteomes" id="UP001162162"/>
    </source>
</evidence>
<dbReference type="EMBL" id="JAPWTK010000543">
    <property type="protein sequence ID" value="KAJ8938639.1"/>
    <property type="molecule type" value="Genomic_DNA"/>
</dbReference>
<comment type="caution">
    <text evidence="3">The sequence shown here is derived from an EMBL/GenBank/DDBJ whole genome shotgun (WGS) entry which is preliminary data.</text>
</comment>
<organism evidence="3 4">
    <name type="scientific">Aromia moschata</name>
    <dbReference type="NCBI Taxonomy" id="1265417"/>
    <lineage>
        <taxon>Eukaryota</taxon>
        <taxon>Metazoa</taxon>
        <taxon>Ecdysozoa</taxon>
        <taxon>Arthropoda</taxon>
        <taxon>Hexapoda</taxon>
        <taxon>Insecta</taxon>
        <taxon>Pterygota</taxon>
        <taxon>Neoptera</taxon>
        <taxon>Endopterygota</taxon>
        <taxon>Coleoptera</taxon>
        <taxon>Polyphaga</taxon>
        <taxon>Cucujiformia</taxon>
        <taxon>Chrysomeloidea</taxon>
        <taxon>Cerambycidae</taxon>
        <taxon>Cerambycinae</taxon>
        <taxon>Callichromatini</taxon>
        <taxon>Aromia</taxon>
    </lineage>
</organism>
<evidence type="ECO:0000313" key="3">
    <source>
        <dbReference type="EMBL" id="KAJ8938639.1"/>
    </source>
</evidence>
<dbReference type="Proteomes" id="UP001162162">
    <property type="component" value="Unassembled WGS sequence"/>
</dbReference>
<feature type="domain" description="PiggyBac transposable element-derived protein" evidence="2">
    <location>
        <begin position="66"/>
        <end position="179"/>
    </location>
</feature>
<dbReference type="PANTHER" id="PTHR46599:SF3">
    <property type="entry name" value="PIGGYBAC TRANSPOSABLE ELEMENT-DERIVED PROTEIN 4"/>
    <property type="match status" value="1"/>
</dbReference>
<accession>A0AAV8XJ32</accession>
<keyword evidence="1" id="KW-0812">Transmembrane</keyword>
<gene>
    <name evidence="3" type="ORF">NQ318_015938</name>
</gene>
<proteinExistence type="predicted"/>
<dbReference type="PANTHER" id="PTHR46599">
    <property type="entry name" value="PIGGYBAC TRANSPOSABLE ELEMENT-DERIVED PROTEIN 4"/>
    <property type="match status" value="1"/>
</dbReference>
<protein>
    <recommendedName>
        <fullName evidence="2">PiggyBac transposable element-derived protein domain-containing protein</fullName>
    </recommendedName>
</protein>